<dbReference type="InterPro" id="IPR007484">
    <property type="entry name" value="Peptidase_M28"/>
</dbReference>
<dbReference type="Pfam" id="PF04389">
    <property type="entry name" value="Peptidase_M28"/>
    <property type="match status" value="1"/>
</dbReference>
<reference evidence="2 3" key="1">
    <citation type="submission" date="2020-11" db="EMBL/GenBank/DDBJ databases">
        <title>Treponema Peruensis nv. sp., first commensal Treponema isolated from human feces.</title>
        <authorList>
            <person name="Belkhou C."/>
            <person name="Raes J."/>
        </authorList>
    </citation>
    <scope>NUCLEOTIDE SEQUENCE [LARGE SCALE GENOMIC DNA]</scope>
    <source>
        <strain evidence="2 3">RCC2812</strain>
    </source>
</reference>
<organism evidence="2 3">
    <name type="scientific">Treponema peruense</name>
    <dbReference type="NCBI Taxonomy" id="2787628"/>
    <lineage>
        <taxon>Bacteria</taxon>
        <taxon>Pseudomonadati</taxon>
        <taxon>Spirochaetota</taxon>
        <taxon>Spirochaetia</taxon>
        <taxon>Spirochaetales</taxon>
        <taxon>Treponemataceae</taxon>
        <taxon>Treponema</taxon>
    </lineage>
</organism>
<dbReference type="SUPFAM" id="SSF53187">
    <property type="entry name" value="Zn-dependent exopeptidases"/>
    <property type="match status" value="1"/>
</dbReference>
<sequence length="288" mass="32056">MDFLPKDFSEYLELKGNRADFIQSWLLKQRVSSDKIVIGGKSHVLVQFAPAAYNPQYRIKTVIAHHDRAGEGPGANDNSAACFQLMQWAVSLSKYIGFHNVRIIFTDGEESGEKSGVVDQGAYSIASAFRRIGLSNDDVYVFDACGRGNIPVLAKTAFPSVSPKLNRQFYNLFSRTQDILRKTCPGRWMSLPVPYSDNASFLAQGIPAVAVTMLPAQEASVYAQTLFAKPELERLVMNSPGNAGLEDYLPYTWRLFHTQNDCKESLTSESFAVMKKILRTLADSKTYA</sequence>
<keyword evidence="3" id="KW-1185">Reference proteome</keyword>
<protein>
    <submittedName>
        <fullName evidence="2">M28 family peptidase</fullName>
    </submittedName>
</protein>
<evidence type="ECO:0000313" key="3">
    <source>
        <dbReference type="Proteomes" id="UP000595224"/>
    </source>
</evidence>
<dbReference type="AlphaFoldDB" id="A0A7T3RC78"/>
<accession>A0A7T3RC78</accession>
<dbReference type="Gene3D" id="3.40.630.10">
    <property type="entry name" value="Zn peptidases"/>
    <property type="match status" value="1"/>
</dbReference>
<evidence type="ECO:0000313" key="2">
    <source>
        <dbReference type="EMBL" id="QQA00375.1"/>
    </source>
</evidence>
<dbReference type="EMBL" id="CP064936">
    <property type="protein sequence ID" value="QQA00375.1"/>
    <property type="molecule type" value="Genomic_DNA"/>
</dbReference>
<proteinExistence type="predicted"/>
<gene>
    <name evidence="2" type="ORF">IWA51_08835</name>
</gene>
<evidence type="ECO:0000259" key="1">
    <source>
        <dbReference type="Pfam" id="PF04389"/>
    </source>
</evidence>
<dbReference type="Proteomes" id="UP000595224">
    <property type="component" value="Chromosome"/>
</dbReference>
<name>A0A7T3RC78_9SPIR</name>
<feature type="domain" description="Peptidase M28" evidence="1">
    <location>
        <begin position="61"/>
        <end position="280"/>
    </location>
</feature>
<dbReference type="KEGG" id="tper:IWA51_08835"/>
<dbReference type="RefSeq" id="WP_177527568.1">
    <property type="nucleotide sequence ID" value="NZ_CBCSHE010000001.1"/>
</dbReference>